<dbReference type="SFLD" id="SFLDG01142">
    <property type="entry name" value="C2.B.2:_Mannosyl-3-phosphoglyc"/>
    <property type="match status" value="1"/>
</dbReference>
<evidence type="ECO:0000256" key="2">
    <source>
        <dbReference type="ARBA" id="ARBA00022801"/>
    </source>
</evidence>
<dbReference type="InterPro" id="IPR006381">
    <property type="entry name" value="HAD-SF-IIB-MPGP"/>
</dbReference>
<accession>A0A2M8WN63</accession>
<dbReference type="SFLD" id="SFLDG01140">
    <property type="entry name" value="C2.B:_Phosphomannomutase_and_P"/>
    <property type="match status" value="1"/>
</dbReference>
<keyword evidence="2" id="KW-0378">Hydrolase</keyword>
<organism evidence="4 5">
    <name type="scientific">Yoonia maricola</name>
    <dbReference type="NCBI Taxonomy" id="420999"/>
    <lineage>
        <taxon>Bacteria</taxon>
        <taxon>Pseudomonadati</taxon>
        <taxon>Pseudomonadota</taxon>
        <taxon>Alphaproteobacteria</taxon>
        <taxon>Rhodobacterales</taxon>
        <taxon>Paracoccaceae</taxon>
        <taxon>Yoonia</taxon>
    </lineage>
</organism>
<protein>
    <submittedName>
        <fullName evidence="4">Mannosyl-3-phosphoglycerate phosphatase</fullName>
    </submittedName>
</protein>
<dbReference type="AlphaFoldDB" id="A0A2M8WN63"/>
<dbReference type="Proteomes" id="UP000228531">
    <property type="component" value="Unassembled WGS sequence"/>
</dbReference>
<dbReference type="SFLD" id="SFLDS00003">
    <property type="entry name" value="Haloacid_Dehalogenase"/>
    <property type="match status" value="1"/>
</dbReference>
<dbReference type="Pfam" id="PF08282">
    <property type="entry name" value="Hydrolase_3"/>
    <property type="match status" value="1"/>
</dbReference>
<dbReference type="PANTHER" id="PTHR10000">
    <property type="entry name" value="PHOSPHOSERINE PHOSPHATASE"/>
    <property type="match status" value="1"/>
</dbReference>
<keyword evidence="3" id="KW-0460">Magnesium</keyword>
<comment type="caution">
    <text evidence="4">The sequence shown here is derived from an EMBL/GenBank/DDBJ whole genome shotgun (WGS) entry which is preliminary data.</text>
</comment>
<evidence type="ECO:0000313" key="5">
    <source>
        <dbReference type="Proteomes" id="UP000228531"/>
    </source>
</evidence>
<dbReference type="RefSeq" id="WP_168769085.1">
    <property type="nucleotide sequence ID" value="NZ_PGTY01000001.1"/>
</dbReference>
<dbReference type="NCBIfam" id="TIGR01486">
    <property type="entry name" value="HAD-SF-IIB-MPGP"/>
    <property type="match status" value="1"/>
</dbReference>
<reference evidence="4 5" key="1">
    <citation type="submission" date="2017-11" db="EMBL/GenBank/DDBJ databases">
        <title>Genomic Encyclopedia of Archaeal and Bacterial Type Strains, Phase II (KMG-II): From Individual Species to Whole Genera.</title>
        <authorList>
            <person name="Goeker M."/>
        </authorList>
    </citation>
    <scope>NUCLEOTIDE SEQUENCE [LARGE SCALE GENOMIC DNA]</scope>
    <source>
        <strain evidence="4 5">DSM 29128</strain>
    </source>
</reference>
<dbReference type="GO" id="GO:0005829">
    <property type="term" value="C:cytosol"/>
    <property type="evidence" value="ECO:0007669"/>
    <property type="project" value="TreeGrafter"/>
</dbReference>
<dbReference type="EMBL" id="PGTY01000001">
    <property type="protein sequence ID" value="PJI92359.1"/>
    <property type="molecule type" value="Genomic_DNA"/>
</dbReference>
<gene>
    <name evidence="4" type="ORF">BC777_1207</name>
</gene>
<dbReference type="Gene3D" id="3.40.50.1000">
    <property type="entry name" value="HAD superfamily/HAD-like"/>
    <property type="match status" value="1"/>
</dbReference>
<evidence type="ECO:0000256" key="3">
    <source>
        <dbReference type="ARBA" id="ARBA00022842"/>
    </source>
</evidence>
<sequence>MPDPCHLLVFTDLDGTLIDHDTYDWAAAKPGLNALNALSAGIILASSKTAAEMAILREKIGVAQWPAIVENGAGFLPPFNTTCPSAADYETIRSALDRVTPDLRQLFTGFGDVTAAQVADMTGLLVRDAALAQMRCFSEPGQWSGTVPQKNAFLAALAEQGVRSQQGGRFLTLSLGRNKVDQMRSIIDTYQPRHTIALGDAPNDIAMLEHADIGIVVANPARPPLPPLKTEAAGRIIRTKEAGPVGWNWAIHTVIDRLEKNRTPTHG</sequence>
<evidence type="ECO:0000313" key="4">
    <source>
        <dbReference type="EMBL" id="PJI92359.1"/>
    </source>
</evidence>
<dbReference type="SUPFAM" id="SSF56784">
    <property type="entry name" value="HAD-like"/>
    <property type="match status" value="1"/>
</dbReference>
<proteinExistence type="predicted"/>
<dbReference type="GO" id="GO:0000287">
    <property type="term" value="F:magnesium ion binding"/>
    <property type="evidence" value="ECO:0007669"/>
    <property type="project" value="TreeGrafter"/>
</dbReference>
<evidence type="ECO:0000256" key="1">
    <source>
        <dbReference type="ARBA" id="ARBA00022723"/>
    </source>
</evidence>
<dbReference type="InterPro" id="IPR036412">
    <property type="entry name" value="HAD-like_sf"/>
</dbReference>
<dbReference type="InterPro" id="IPR023214">
    <property type="entry name" value="HAD_sf"/>
</dbReference>
<dbReference type="GO" id="GO:0051479">
    <property type="term" value="P:mannosylglycerate biosynthetic process"/>
    <property type="evidence" value="ECO:0007669"/>
    <property type="project" value="InterPro"/>
</dbReference>
<dbReference type="PANTHER" id="PTHR10000:SF8">
    <property type="entry name" value="HAD SUPERFAMILY HYDROLASE-LIKE, TYPE 3"/>
    <property type="match status" value="1"/>
</dbReference>
<dbReference type="Gene3D" id="3.30.980.20">
    <property type="entry name" value="Putative mannosyl-3-phosphoglycerate phosphatase, domain 2"/>
    <property type="match status" value="1"/>
</dbReference>
<keyword evidence="5" id="KW-1185">Reference proteome</keyword>
<name>A0A2M8WN63_9RHOB</name>
<keyword evidence="1" id="KW-0479">Metal-binding</keyword>
<dbReference type="GO" id="GO:0050531">
    <property type="term" value="F:mannosyl-3-phosphoglycerate phosphatase activity"/>
    <property type="evidence" value="ECO:0007669"/>
    <property type="project" value="InterPro"/>
</dbReference>